<dbReference type="Pfam" id="PF01135">
    <property type="entry name" value="PCMT"/>
    <property type="match status" value="1"/>
</dbReference>
<reference evidence="12 13" key="1">
    <citation type="submission" date="2019-01" db="EMBL/GenBank/DDBJ databases">
        <authorList>
            <person name="Chen W.-M."/>
        </authorList>
    </citation>
    <scope>NUCLEOTIDE SEQUENCE [LARGE SCALE GENOMIC DNA]</scope>
    <source>
        <strain evidence="12 13">CCP-18</strain>
    </source>
</reference>
<dbReference type="AlphaFoldDB" id="A0A3S2UKD6"/>
<dbReference type="GO" id="GO:0004719">
    <property type="term" value="F:protein-L-isoaspartate (D-aspartate) O-methyltransferase activity"/>
    <property type="evidence" value="ECO:0007669"/>
    <property type="project" value="UniProtKB-EC"/>
</dbReference>
<dbReference type="InterPro" id="IPR000682">
    <property type="entry name" value="PCMT"/>
</dbReference>
<dbReference type="EMBL" id="SACM01000001">
    <property type="protein sequence ID" value="RVT88185.1"/>
    <property type="molecule type" value="Genomic_DNA"/>
</dbReference>
<comment type="subcellular location">
    <subcellularLocation>
        <location evidence="1">Cytoplasm</location>
    </subcellularLocation>
</comment>
<evidence type="ECO:0000256" key="5">
    <source>
        <dbReference type="ARBA" id="ARBA00022490"/>
    </source>
</evidence>
<keyword evidence="6 12" id="KW-0489">Methyltransferase</keyword>
<evidence type="ECO:0000256" key="7">
    <source>
        <dbReference type="ARBA" id="ARBA00022679"/>
    </source>
</evidence>
<sequence length="254" mass="27248">MSRVLRPQRLLDQAVADAARLVAPSGIGLDSPGVRARMVSRLRRGGGFDEVVLSAMDRVPRHRFVDSALAPQAYEDTALPIGHGQTISKPSVVARMLSLLRQGQQARHLGHLGRVLEIGTGCGYQAALLACLATDVTSVERIQALHEGAKLKLQSLRSELSWRRSPVLWHADGQGVPVWGGPFDSIVSAAGGEEIPQAWLQLLAPGGRLVAPTQHGGSGQLLTIVDHEVIAGRSEWRRTTQEGVLFVPLKSGVI</sequence>
<keyword evidence="5" id="KW-0963">Cytoplasm</keyword>
<dbReference type="GO" id="GO:0005737">
    <property type="term" value="C:cytoplasm"/>
    <property type="evidence" value="ECO:0007669"/>
    <property type="project" value="UniProtKB-SubCell"/>
</dbReference>
<evidence type="ECO:0000256" key="9">
    <source>
        <dbReference type="ARBA" id="ARBA00030757"/>
    </source>
</evidence>
<dbReference type="PANTHER" id="PTHR11579:SF0">
    <property type="entry name" value="PROTEIN-L-ISOASPARTATE(D-ASPARTATE) O-METHYLTRANSFERASE"/>
    <property type="match status" value="1"/>
</dbReference>
<evidence type="ECO:0000256" key="6">
    <source>
        <dbReference type="ARBA" id="ARBA00022603"/>
    </source>
</evidence>
<comment type="caution">
    <text evidence="12">The sequence shown here is derived from an EMBL/GenBank/DDBJ whole genome shotgun (WGS) entry which is preliminary data.</text>
</comment>
<evidence type="ECO:0000256" key="10">
    <source>
        <dbReference type="ARBA" id="ARBA00031323"/>
    </source>
</evidence>
<dbReference type="PANTHER" id="PTHR11579">
    <property type="entry name" value="PROTEIN-L-ISOASPARTATE O-METHYLTRANSFERASE"/>
    <property type="match status" value="1"/>
</dbReference>
<evidence type="ECO:0000256" key="2">
    <source>
        <dbReference type="ARBA" id="ARBA00005369"/>
    </source>
</evidence>
<evidence type="ECO:0000256" key="1">
    <source>
        <dbReference type="ARBA" id="ARBA00004496"/>
    </source>
</evidence>
<proteinExistence type="inferred from homology"/>
<keyword evidence="7 12" id="KW-0808">Transferase</keyword>
<dbReference type="GO" id="GO:0032259">
    <property type="term" value="P:methylation"/>
    <property type="evidence" value="ECO:0007669"/>
    <property type="project" value="UniProtKB-KW"/>
</dbReference>
<evidence type="ECO:0000256" key="4">
    <source>
        <dbReference type="ARBA" id="ARBA00013346"/>
    </source>
</evidence>
<dbReference type="CDD" id="cd02440">
    <property type="entry name" value="AdoMet_MTases"/>
    <property type="match status" value="1"/>
</dbReference>
<evidence type="ECO:0000313" key="12">
    <source>
        <dbReference type="EMBL" id="RVT88185.1"/>
    </source>
</evidence>
<name>A0A3S2UKD6_9BURK</name>
<comment type="similarity">
    <text evidence="2">Belongs to the methyltransferase superfamily. L-isoaspartyl/D-aspartyl protein methyltransferase family.</text>
</comment>
<dbReference type="RefSeq" id="WP_127681091.1">
    <property type="nucleotide sequence ID" value="NZ_SACM01000001.1"/>
</dbReference>
<evidence type="ECO:0000256" key="11">
    <source>
        <dbReference type="ARBA" id="ARBA00031350"/>
    </source>
</evidence>
<keyword evidence="13" id="KW-1185">Reference proteome</keyword>
<keyword evidence="8" id="KW-0949">S-adenosyl-L-methionine</keyword>
<dbReference type="EC" id="2.1.1.77" evidence="3"/>
<evidence type="ECO:0000256" key="3">
    <source>
        <dbReference type="ARBA" id="ARBA00011890"/>
    </source>
</evidence>
<evidence type="ECO:0000313" key="13">
    <source>
        <dbReference type="Proteomes" id="UP000288587"/>
    </source>
</evidence>
<dbReference type="OrthoDB" id="9810066at2"/>
<accession>A0A3S2UKD6</accession>
<protein>
    <recommendedName>
        <fullName evidence="4">Protein-L-isoaspartate O-methyltransferase</fullName>
        <ecNumber evidence="3">2.1.1.77</ecNumber>
    </recommendedName>
    <alternativeName>
        <fullName evidence="11">L-isoaspartyl protein carboxyl methyltransferase</fullName>
    </alternativeName>
    <alternativeName>
        <fullName evidence="9">Protein L-isoaspartyl methyltransferase</fullName>
    </alternativeName>
    <alternativeName>
        <fullName evidence="10">Protein-beta-aspartate methyltransferase</fullName>
    </alternativeName>
</protein>
<gene>
    <name evidence="12" type="ORF">EOD73_04055</name>
</gene>
<dbReference type="Proteomes" id="UP000288587">
    <property type="component" value="Unassembled WGS sequence"/>
</dbReference>
<dbReference type="Gene3D" id="3.40.50.150">
    <property type="entry name" value="Vaccinia Virus protein VP39"/>
    <property type="match status" value="1"/>
</dbReference>
<dbReference type="InterPro" id="IPR029063">
    <property type="entry name" value="SAM-dependent_MTases_sf"/>
</dbReference>
<dbReference type="SUPFAM" id="SSF53335">
    <property type="entry name" value="S-adenosyl-L-methionine-dependent methyltransferases"/>
    <property type="match status" value="1"/>
</dbReference>
<organism evidence="12 13">
    <name type="scientific">Inhella crocodyli</name>
    <dbReference type="NCBI Taxonomy" id="2499851"/>
    <lineage>
        <taxon>Bacteria</taxon>
        <taxon>Pseudomonadati</taxon>
        <taxon>Pseudomonadota</taxon>
        <taxon>Betaproteobacteria</taxon>
        <taxon>Burkholderiales</taxon>
        <taxon>Sphaerotilaceae</taxon>
        <taxon>Inhella</taxon>
    </lineage>
</organism>
<evidence type="ECO:0000256" key="8">
    <source>
        <dbReference type="ARBA" id="ARBA00022691"/>
    </source>
</evidence>